<dbReference type="EMBL" id="JACXAE010000134">
    <property type="protein sequence ID" value="MBD2778836.1"/>
    <property type="molecule type" value="Genomic_DNA"/>
</dbReference>
<evidence type="ECO:0000313" key="1">
    <source>
        <dbReference type="EMBL" id="MBD2778836.1"/>
    </source>
</evidence>
<gene>
    <name evidence="1" type="ORF">ICL16_44030</name>
</gene>
<organism evidence="1 2">
    <name type="scientific">Iningainema tapete BLCC-T55</name>
    <dbReference type="NCBI Taxonomy" id="2748662"/>
    <lineage>
        <taxon>Bacteria</taxon>
        <taxon>Bacillati</taxon>
        <taxon>Cyanobacteriota</taxon>
        <taxon>Cyanophyceae</taxon>
        <taxon>Nostocales</taxon>
        <taxon>Scytonemataceae</taxon>
        <taxon>Iningainema tapete</taxon>
    </lineage>
</organism>
<name>A0A8J6XVV9_9CYAN</name>
<dbReference type="Proteomes" id="UP000629098">
    <property type="component" value="Unassembled WGS sequence"/>
</dbReference>
<evidence type="ECO:0000313" key="2">
    <source>
        <dbReference type="Proteomes" id="UP000629098"/>
    </source>
</evidence>
<proteinExistence type="predicted"/>
<accession>A0A8J6XVV9</accession>
<sequence length="97" mass="11184">MQEVYSQKHEIIARISPIVEKLFQSNSLYLVKLDQQEMIEMLVILFGVLSPEEMRAISEHQLTDRIDKLLVLEAVSGTLNDLTPEQIKIFDEVVEGR</sequence>
<protein>
    <submittedName>
        <fullName evidence="1">Uncharacterized protein</fullName>
    </submittedName>
</protein>
<reference evidence="1" key="1">
    <citation type="submission" date="2020-09" db="EMBL/GenBank/DDBJ databases">
        <title>Iningainema tapete sp. nov. (Scytonemataceae, Cyanobacteria) from greenhouses in central Florida (USA) produces two types of nodularin with biosynthetic potential for microcystin-LR and anabaenopeptins.</title>
        <authorList>
            <person name="Berthold D.E."/>
            <person name="Lefler F.W."/>
            <person name="Huang I.-S."/>
            <person name="Abdulla H."/>
            <person name="Zimba P.V."/>
            <person name="Laughinghouse H.D. IV."/>
        </authorList>
    </citation>
    <scope>NUCLEOTIDE SEQUENCE</scope>
    <source>
        <strain evidence="1">BLCCT55</strain>
    </source>
</reference>
<keyword evidence="2" id="KW-1185">Reference proteome</keyword>
<dbReference type="AlphaFoldDB" id="A0A8J6XVV9"/>
<dbReference type="RefSeq" id="WP_190838979.1">
    <property type="nucleotide sequence ID" value="NZ_CAWPPI010000134.1"/>
</dbReference>
<comment type="caution">
    <text evidence="1">The sequence shown here is derived from an EMBL/GenBank/DDBJ whole genome shotgun (WGS) entry which is preliminary data.</text>
</comment>